<dbReference type="InterPro" id="IPR052353">
    <property type="entry name" value="Benzoxazolinone_Detox_Enz"/>
</dbReference>
<dbReference type="InterPro" id="IPR005302">
    <property type="entry name" value="MoCF_Sase_C"/>
</dbReference>
<dbReference type="InterPro" id="IPR011037">
    <property type="entry name" value="Pyrv_Knase-like_insert_dom_sf"/>
</dbReference>
<dbReference type="EMBL" id="MAMP01000012">
    <property type="protein sequence ID" value="OES45666.1"/>
    <property type="molecule type" value="Genomic_DNA"/>
</dbReference>
<reference evidence="2 3" key="1">
    <citation type="submission" date="2016-06" db="EMBL/GenBank/DDBJ databases">
        <title>Domibacillus iocasae genome sequencing.</title>
        <authorList>
            <person name="Verma A."/>
            <person name="Pal Y."/>
            <person name="Ojha A.K."/>
            <person name="Krishnamurthi S."/>
        </authorList>
    </citation>
    <scope>NUCLEOTIDE SEQUENCE [LARGE SCALE GENOMIC DNA]</scope>
    <source>
        <strain evidence="2 3">DSM 29979</strain>
    </source>
</reference>
<evidence type="ECO:0000313" key="2">
    <source>
        <dbReference type="EMBL" id="OES45666.1"/>
    </source>
</evidence>
<dbReference type="PANTHER" id="PTHR30212:SF4">
    <property type="entry name" value="MOSC DOMAIN-CONTAINING PROTEIN"/>
    <property type="match status" value="1"/>
</dbReference>
<dbReference type="PROSITE" id="PS51340">
    <property type="entry name" value="MOSC"/>
    <property type="match status" value="1"/>
</dbReference>
<evidence type="ECO:0000259" key="1">
    <source>
        <dbReference type="PROSITE" id="PS51340"/>
    </source>
</evidence>
<dbReference type="PANTHER" id="PTHR30212">
    <property type="entry name" value="PROTEIN YIIM"/>
    <property type="match status" value="1"/>
</dbReference>
<dbReference type="Pfam" id="PF03473">
    <property type="entry name" value="MOSC"/>
    <property type="match status" value="1"/>
</dbReference>
<dbReference type="GO" id="GO:0003824">
    <property type="term" value="F:catalytic activity"/>
    <property type="evidence" value="ECO:0007669"/>
    <property type="project" value="InterPro"/>
</dbReference>
<dbReference type="GO" id="GO:0030170">
    <property type="term" value="F:pyridoxal phosphate binding"/>
    <property type="evidence" value="ECO:0007669"/>
    <property type="project" value="InterPro"/>
</dbReference>
<feature type="domain" description="MOSC" evidence="1">
    <location>
        <begin position="28"/>
        <end position="162"/>
    </location>
</feature>
<dbReference type="SUPFAM" id="SSF50800">
    <property type="entry name" value="PK beta-barrel domain-like"/>
    <property type="match status" value="1"/>
</dbReference>
<name>A0A1E7DRE7_9BACI</name>
<sequence>MKLVSLNIGKPAELSYKKKTVLSGIKKRPVQTSLYLSNIGFIGDGQADLIHHGGEDKAVCVYALEHYAYWEETFNRPLPPAAFGENVTAAGVLETDVHVGDVFQLGESIVQISQPRQPCFKLAALHHEPKLALLVEETGYTGFYFRVLTEGKVKITSELKRTEIHPAKITISKANTIMNNKNADREDVHMLSQLEELAESWKKPLRIRLQ</sequence>
<organism evidence="2 3">
    <name type="scientific">Domibacillus iocasae</name>
    <dbReference type="NCBI Taxonomy" id="1714016"/>
    <lineage>
        <taxon>Bacteria</taxon>
        <taxon>Bacillati</taxon>
        <taxon>Bacillota</taxon>
        <taxon>Bacilli</taxon>
        <taxon>Bacillales</taxon>
        <taxon>Bacillaceae</taxon>
        <taxon>Domibacillus</taxon>
    </lineage>
</organism>
<evidence type="ECO:0000313" key="3">
    <source>
        <dbReference type="Proteomes" id="UP000095658"/>
    </source>
</evidence>
<dbReference type="STRING" id="1714016.BA724_02310"/>
<accession>A0A1E7DRE7</accession>
<proteinExistence type="predicted"/>
<dbReference type="Gene3D" id="2.40.33.20">
    <property type="entry name" value="PK beta-barrel domain-like"/>
    <property type="match status" value="1"/>
</dbReference>
<dbReference type="Pfam" id="PF03475">
    <property type="entry name" value="YiiM_3-alpha"/>
    <property type="match status" value="1"/>
</dbReference>
<gene>
    <name evidence="2" type="ORF">BA724_02310</name>
</gene>
<dbReference type="AlphaFoldDB" id="A0A1E7DRE7"/>
<comment type="caution">
    <text evidence="2">The sequence shown here is derived from an EMBL/GenBank/DDBJ whole genome shotgun (WGS) entry which is preliminary data.</text>
</comment>
<dbReference type="GO" id="GO:0030151">
    <property type="term" value="F:molybdenum ion binding"/>
    <property type="evidence" value="ECO:0007669"/>
    <property type="project" value="InterPro"/>
</dbReference>
<protein>
    <submittedName>
        <fullName evidence="2">Cytoplasmic protein</fullName>
    </submittedName>
</protein>
<dbReference type="Proteomes" id="UP000095658">
    <property type="component" value="Unassembled WGS sequence"/>
</dbReference>
<dbReference type="RefSeq" id="WP_069937663.1">
    <property type="nucleotide sequence ID" value="NZ_MAMP01000012.1"/>
</dbReference>
<dbReference type="InterPro" id="IPR005163">
    <property type="entry name" value="Tri_helical_YiiM-like"/>
</dbReference>
<keyword evidence="3" id="KW-1185">Reference proteome</keyword>
<dbReference type="OrthoDB" id="9786134at2"/>